<keyword evidence="7" id="KW-0739">Sodium transport</keyword>
<dbReference type="RefSeq" id="WP_119085000.1">
    <property type="nucleotide sequence ID" value="NZ_QXIY01000002.1"/>
</dbReference>
<feature type="transmembrane region" description="Helical" evidence="8">
    <location>
        <begin position="20"/>
        <end position="39"/>
    </location>
</feature>
<keyword evidence="7" id="KW-0406">Ion transport</keyword>
<keyword evidence="5 8" id="KW-1133">Transmembrane helix</keyword>
<dbReference type="PANTHER" id="PTHR35806">
    <property type="entry name" value="OXALOACETATE DECARBOXYLASE BETA CHAIN 2"/>
    <property type="match status" value="1"/>
</dbReference>
<sequence>MSIILSAIKSFRSFSGIYNFSVGNAIMLVVACVLMYLAIAKDFEPILLLPIAFGCFLANIPAAKGTFFSINPAYVRDLTGTVKPTALLDFFYFLVKSEILPPLIFMGIGAMTDFGPLLANPVSLLLGASAQLGVFVAMVIAKLLNFTIAQAGAIGIIGGADGPTAIYTATKLAPELLGPIAVAAYTYMSLVPLIQPPIMRLLSTHEMRSTVMEQLRPVGKLERILFPIVTTFVIAILLPPVGPLVGMLMLGNLLRESGVVERLSNTAANELINICTIFLSVAVGASMNAESFLNLKTLYIIGLGVIAFGFSTAGGMLLGDLMWVLSGHKINPLIGSAGVSAVPMAARVSQKVGQQDNPANFLLMHAMGPNVAGVIGTAVAAGIMISLLHH</sequence>
<dbReference type="InterPro" id="IPR005661">
    <property type="entry name" value="OadB_MmdB"/>
</dbReference>
<keyword evidence="3 8" id="KW-0812">Transmembrane</keyword>
<dbReference type="GO" id="GO:0005886">
    <property type="term" value="C:plasma membrane"/>
    <property type="evidence" value="ECO:0007669"/>
    <property type="project" value="UniProtKB-SubCell"/>
</dbReference>
<feature type="transmembrane region" description="Helical" evidence="8">
    <location>
        <begin position="361"/>
        <end position="388"/>
    </location>
</feature>
<reference evidence="9 10" key="1">
    <citation type="submission" date="2018-09" db="EMBL/GenBank/DDBJ databases">
        <title>Discovery and Ecogenomic Context for Candidatus Cryosericales, a Global Caldiserica Order Active in Thawing Permafrost.</title>
        <authorList>
            <person name="Martinez M.A."/>
            <person name="Woodcroft B.J."/>
            <person name="Ignacio Espinoza J.C."/>
            <person name="Zayed A."/>
            <person name="Singleton C.M."/>
            <person name="Boyd J."/>
            <person name="Li Y.-F."/>
            <person name="Purvine S."/>
            <person name="Maughan H."/>
            <person name="Hodgkins S.B."/>
            <person name="Anderson D."/>
            <person name="Sederholm M."/>
            <person name="Temperton B."/>
            <person name="Saleska S.R."/>
            <person name="Tyson G.W."/>
            <person name="Rich V.I."/>
        </authorList>
    </citation>
    <scope>NUCLEOTIDE SEQUENCE [LARGE SCALE GENOMIC DNA]</scope>
    <source>
        <strain evidence="9 10">SMC1</strain>
    </source>
</reference>
<feature type="transmembrane region" description="Helical" evidence="8">
    <location>
        <begin position="90"/>
        <end position="110"/>
    </location>
</feature>
<feature type="transmembrane region" description="Helical" evidence="8">
    <location>
        <begin position="271"/>
        <end position="289"/>
    </location>
</feature>
<keyword evidence="7" id="KW-0813">Transport</keyword>
<dbReference type="PIRSF" id="PIRSF015658">
    <property type="entry name" value="MmdB_OadB"/>
    <property type="match status" value="1"/>
</dbReference>
<keyword evidence="10" id="KW-1185">Reference proteome</keyword>
<evidence type="ECO:0000256" key="8">
    <source>
        <dbReference type="SAM" id="Phobius"/>
    </source>
</evidence>
<evidence type="ECO:0000256" key="4">
    <source>
        <dbReference type="ARBA" id="ARBA00022967"/>
    </source>
</evidence>
<evidence type="ECO:0000256" key="3">
    <source>
        <dbReference type="ARBA" id="ARBA00022692"/>
    </source>
</evidence>
<keyword evidence="6 7" id="KW-0472">Membrane</keyword>
<evidence type="ECO:0000256" key="1">
    <source>
        <dbReference type="ARBA" id="ARBA00004651"/>
    </source>
</evidence>
<name>A0A398DZI8_9BACT</name>
<dbReference type="Proteomes" id="UP000266113">
    <property type="component" value="Unassembled WGS sequence"/>
</dbReference>
<protein>
    <submittedName>
        <fullName evidence="9">Sodium ion-translocating decarboxylase subunit beta</fullName>
    </submittedName>
</protein>
<evidence type="ECO:0000256" key="5">
    <source>
        <dbReference type="ARBA" id="ARBA00022989"/>
    </source>
</evidence>
<dbReference type="PANTHER" id="PTHR35806:SF1">
    <property type="entry name" value="OXALOACETATE DECARBOXYLASE BETA CHAIN 2"/>
    <property type="match status" value="1"/>
</dbReference>
<evidence type="ECO:0000256" key="6">
    <source>
        <dbReference type="ARBA" id="ARBA00023136"/>
    </source>
</evidence>
<feature type="transmembrane region" description="Helical" evidence="8">
    <location>
        <begin position="122"/>
        <end position="141"/>
    </location>
</feature>
<dbReference type="EMBL" id="QXIY01000002">
    <property type="protein sequence ID" value="RIE17578.1"/>
    <property type="molecule type" value="Genomic_DNA"/>
</dbReference>
<dbReference type="AlphaFoldDB" id="A0A398DZI8"/>
<keyword evidence="2 7" id="KW-1003">Cell membrane</keyword>
<dbReference type="GO" id="GO:0006814">
    <property type="term" value="P:sodium ion transport"/>
    <property type="evidence" value="ECO:0007669"/>
    <property type="project" value="UniProtKB-UniRule"/>
</dbReference>
<evidence type="ECO:0000256" key="2">
    <source>
        <dbReference type="ARBA" id="ARBA00022475"/>
    </source>
</evidence>
<comment type="subcellular location">
    <subcellularLocation>
        <location evidence="1">Cell membrane</location>
        <topology evidence="1">Multi-pass membrane protein</topology>
    </subcellularLocation>
</comment>
<gene>
    <name evidence="9" type="ORF">SMC1_01255</name>
</gene>
<dbReference type="NCBIfam" id="TIGR01109">
    <property type="entry name" value="Na_pump_decarbB"/>
    <property type="match status" value="1"/>
</dbReference>
<evidence type="ECO:0000313" key="9">
    <source>
        <dbReference type="EMBL" id="RIE17578.1"/>
    </source>
</evidence>
<dbReference type="GO" id="GO:0016829">
    <property type="term" value="F:lyase activity"/>
    <property type="evidence" value="ECO:0007669"/>
    <property type="project" value="InterPro"/>
</dbReference>
<keyword evidence="4" id="KW-1278">Translocase</keyword>
<evidence type="ECO:0000256" key="7">
    <source>
        <dbReference type="PIRNR" id="PIRNR015658"/>
    </source>
</evidence>
<dbReference type="Pfam" id="PF03977">
    <property type="entry name" value="OAD_beta"/>
    <property type="match status" value="1"/>
</dbReference>
<feature type="transmembrane region" description="Helical" evidence="8">
    <location>
        <begin position="46"/>
        <end position="70"/>
    </location>
</feature>
<feature type="transmembrane region" description="Helical" evidence="8">
    <location>
        <begin position="298"/>
        <end position="318"/>
    </location>
</feature>
<comment type="caution">
    <text evidence="9">The sequence shown here is derived from an EMBL/GenBank/DDBJ whole genome shotgun (WGS) entry which is preliminary data.</text>
</comment>
<evidence type="ECO:0000313" key="10">
    <source>
        <dbReference type="Proteomes" id="UP000266113"/>
    </source>
</evidence>
<dbReference type="OrthoDB" id="9783838at2"/>
<feature type="transmembrane region" description="Helical" evidence="8">
    <location>
        <begin position="180"/>
        <end position="203"/>
    </location>
</feature>
<keyword evidence="7" id="KW-0915">Sodium</keyword>
<organism evidence="9 10">
    <name type="scientific">Candidatus Cryosericum septentrionale</name>
    <dbReference type="NCBI Taxonomy" id="2290913"/>
    <lineage>
        <taxon>Bacteria</taxon>
        <taxon>Pseudomonadati</taxon>
        <taxon>Caldisericota/Cryosericota group</taxon>
        <taxon>Candidatus Cryosericota</taxon>
        <taxon>Candidatus Cryosericia</taxon>
        <taxon>Candidatus Cryosericales</taxon>
        <taxon>Candidatus Cryosericaceae</taxon>
        <taxon>Candidatus Cryosericum</taxon>
    </lineage>
</organism>
<accession>A0A398DZI8</accession>
<feature type="transmembrane region" description="Helical" evidence="8">
    <location>
        <begin position="224"/>
        <end position="251"/>
    </location>
</feature>
<proteinExistence type="predicted"/>